<gene>
    <name evidence="3" type="ORF">EVJ58_g4632</name>
</gene>
<dbReference type="GO" id="GO:0000776">
    <property type="term" value="C:kinetochore"/>
    <property type="evidence" value="ECO:0007669"/>
    <property type="project" value="InterPro"/>
</dbReference>
<protein>
    <recommendedName>
        <fullName evidence="2">Kinetochore protein Sos7 coiled-coil domain-containing protein</fullName>
    </recommendedName>
</protein>
<dbReference type="GO" id="GO:0034501">
    <property type="term" value="P:protein localization to kinetochore"/>
    <property type="evidence" value="ECO:0007669"/>
    <property type="project" value="InterPro"/>
</dbReference>
<dbReference type="PANTHER" id="PTHR37329:SF1">
    <property type="entry name" value="KINETOCHORE PROTEIN SOS7"/>
    <property type="match status" value="1"/>
</dbReference>
<dbReference type="Proteomes" id="UP000298390">
    <property type="component" value="Unassembled WGS sequence"/>
</dbReference>
<evidence type="ECO:0000256" key="1">
    <source>
        <dbReference type="SAM" id="Coils"/>
    </source>
</evidence>
<dbReference type="GO" id="GO:0051315">
    <property type="term" value="P:attachment of mitotic spindle microtubules to kinetochore"/>
    <property type="evidence" value="ECO:0007669"/>
    <property type="project" value="TreeGrafter"/>
</dbReference>
<evidence type="ECO:0000313" key="4">
    <source>
        <dbReference type="Proteomes" id="UP000298390"/>
    </source>
</evidence>
<accession>A0A4Y9YFB4</accession>
<dbReference type="EMBL" id="SEKV01000216">
    <property type="protein sequence ID" value="TFY61244.1"/>
    <property type="molecule type" value="Genomic_DNA"/>
</dbReference>
<proteinExistence type="predicted"/>
<keyword evidence="1" id="KW-0175">Coiled coil</keyword>
<dbReference type="InterPro" id="IPR037475">
    <property type="entry name" value="Sos7"/>
</dbReference>
<sequence>MPAPGESEHTAKLEAARALQTTLEQTQFRLVDYREQFDNKQSLLDGDAGQLFQGRAGLTDPAIVGVHLASQVAFLRKLKMQYLEQKAKDQYIKTIVSDDAPNINAEDNERLALANEQKKEALRIAKAQLAEKDGDVRTLAPLVEQDYNKAKALTSEASDLARKILDARLQLTRLRQAHPHPRLTVASANAQLDAQVEDMQKLDDELQGINATIDDVKDKVKEGAREVERLRIERADAEKLVRAGEADVQDGRVRGLYDWFTASLALHRSLHSLESFRSVSENELHLTYTITPTSAPDTRPRPIRIVLLFVPNTRQLADAQIEGLREDVGDIVGAHVQANDVPGLLAAVLSRARAGF</sequence>
<feature type="coiled-coil region" evidence="1">
    <location>
        <begin position="185"/>
        <end position="247"/>
    </location>
</feature>
<dbReference type="AlphaFoldDB" id="A0A4Y9YFB4"/>
<dbReference type="InterPro" id="IPR048781">
    <property type="entry name" value="Sos7_CC"/>
</dbReference>
<dbReference type="PANTHER" id="PTHR37329">
    <property type="entry name" value="KINETOCHORE PROTEIN SOS7"/>
    <property type="match status" value="1"/>
</dbReference>
<organism evidence="3 4">
    <name type="scientific">Rhodofomes roseus</name>
    <dbReference type="NCBI Taxonomy" id="34475"/>
    <lineage>
        <taxon>Eukaryota</taxon>
        <taxon>Fungi</taxon>
        <taxon>Dikarya</taxon>
        <taxon>Basidiomycota</taxon>
        <taxon>Agaricomycotina</taxon>
        <taxon>Agaricomycetes</taxon>
        <taxon>Polyporales</taxon>
        <taxon>Rhodofomes</taxon>
    </lineage>
</organism>
<evidence type="ECO:0000259" key="2">
    <source>
        <dbReference type="Pfam" id="PF20882"/>
    </source>
</evidence>
<dbReference type="Pfam" id="PF20882">
    <property type="entry name" value="Sos7"/>
    <property type="match status" value="1"/>
</dbReference>
<evidence type="ECO:0000313" key="3">
    <source>
        <dbReference type="EMBL" id="TFY61244.1"/>
    </source>
</evidence>
<name>A0A4Y9YFB4_9APHY</name>
<reference evidence="3 4" key="1">
    <citation type="submission" date="2019-01" db="EMBL/GenBank/DDBJ databases">
        <title>Genome sequencing of the rare red list fungi Fomitopsis rosea.</title>
        <authorList>
            <person name="Buettner E."/>
            <person name="Kellner H."/>
        </authorList>
    </citation>
    <scope>NUCLEOTIDE SEQUENCE [LARGE SCALE GENOMIC DNA]</scope>
    <source>
        <strain evidence="3 4">DSM 105464</strain>
    </source>
</reference>
<comment type="caution">
    <text evidence="3">The sequence shown here is derived from an EMBL/GenBank/DDBJ whole genome shotgun (WGS) entry which is preliminary data.</text>
</comment>
<feature type="domain" description="Kinetochore protein Sos7 coiled-coil" evidence="2">
    <location>
        <begin position="74"/>
        <end position="147"/>
    </location>
</feature>
<dbReference type="STRING" id="34475.A0A4Y9YFB4"/>